<protein>
    <submittedName>
        <fullName evidence="1">Uncharacterized protein</fullName>
    </submittedName>
</protein>
<dbReference type="Proteomes" id="UP000018208">
    <property type="component" value="Unassembled WGS sequence"/>
</dbReference>
<dbReference type="VEuPathDB" id="GiardiaDB:SS50377_22351"/>
<name>V6LN70_9EUKA</name>
<organism evidence="1">
    <name type="scientific">Spironucleus salmonicida</name>
    <dbReference type="NCBI Taxonomy" id="348837"/>
    <lineage>
        <taxon>Eukaryota</taxon>
        <taxon>Metamonada</taxon>
        <taxon>Diplomonadida</taxon>
        <taxon>Hexamitidae</taxon>
        <taxon>Hexamitinae</taxon>
        <taxon>Spironucleus</taxon>
    </lineage>
</organism>
<evidence type="ECO:0000313" key="1">
    <source>
        <dbReference type="EMBL" id="EST42154.1"/>
    </source>
</evidence>
<dbReference type="EMBL" id="KI546166">
    <property type="protein sequence ID" value="EST42154.1"/>
    <property type="molecule type" value="Genomic_DNA"/>
</dbReference>
<gene>
    <name evidence="1" type="ORF">SS50377_18461</name>
    <name evidence="2" type="ORF">SS50377_22351</name>
</gene>
<dbReference type="EMBL" id="AUWU02000003">
    <property type="protein sequence ID" value="KAH0574736.1"/>
    <property type="molecule type" value="Genomic_DNA"/>
</dbReference>
<evidence type="ECO:0000313" key="3">
    <source>
        <dbReference type="Proteomes" id="UP000018208"/>
    </source>
</evidence>
<dbReference type="AlphaFoldDB" id="V6LN70"/>
<reference evidence="1 2" key="1">
    <citation type="journal article" date="2014" name="PLoS Genet.">
        <title>The Genome of Spironucleus salmonicida Highlights a Fish Pathogen Adapted to Fluctuating Environments.</title>
        <authorList>
            <person name="Xu F."/>
            <person name="Jerlstrom-Hultqvist J."/>
            <person name="Einarsson E."/>
            <person name="Astvaldsson A."/>
            <person name="Svard S.G."/>
            <person name="Andersson J.O."/>
        </authorList>
    </citation>
    <scope>NUCLEOTIDE SEQUENCE</scope>
    <source>
        <strain evidence="2">ATCC 50377</strain>
    </source>
</reference>
<proteinExistence type="predicted"/>
<keyword evidence="3" id="KW-1185">Reference proteome</keyword>
<accession>V6LN70</accession>
<sequence length="339" mass="39237">MGCGSGKKGQSEIIQAEPTEAELYPQKFIEDVPLPEQELEDEEEQTELKVTEIYFRRKTEDIAVIALENVKQHLYPLAIMKINLDGSWYSSHILSYSPNSVRILLQRQLTPDVLLIAKINDIVQIEIIRHKNPINLPISGVCVIGHGLALPLLIQIQKIYKLKPDCCDFVMLSHKADDLIFKSSLKEILTPKSVELQVTNACLDNILEYFRKQILKKKHSVVLALGPPWLLYLLKRLSKENQLSHIQFYGLQNLYGSTKMSELSSEWADLRVNNLYNVVKFDRDEDEYEQLVENYILTQWKDSVEQEQQVVDKILQENIEKKDDSIIEQEDSIQFLQLE</sequence>
<reference evidence="2" key="2">
    <citation type="submission" date="2020-12" db="EMBL/GenBank/DDBJ databases">
        <title>New Spironucleus salmonicida genome in near-complete chromosomes.</title>
        <authorList>
            <person name="Xu F."/>
            <person name="Kurt Z."/>
            <person name="Jimenez-Gonzalez A."/>
            <person name="Astvaldsson A."/>
            <person name="Andersson J.O."/>
            <person name="Svard S.G."/>
        </authorList>
    </citation>
    <scope>NUCLEOTIDE SEQUENCE</scope>
    <source>
        <strain evidence="2">ATCC 50377</strain>
    </source>
</reference>
<evidence type="ECO:0000313" key="2">
    <source>
        <dbReference type="EMBL" id="KAH0574736.1"/>
    </source>
</evidence>